<dbReference type="InterPro" id="IPR000551">
    <property type="entry name" value="MerR-type_HTH_dom"/>
</dbReference>
<dbReference type="PRINTS" id="PR00040">
    <property type="entry name" value="HTHMERR"/>
</dbReference>
<dbReference type="InterPro" id="IPR047057">
    <property type="entry name" value="MerR_fam"/>
</dbReference>
<dbReference type="SUPFAM" id="SSF46955">
    <property type="entry name" value="Putative DNA-binding domain"/>
    <property type="match status" value="1"/>
</dbReference>
<dbReference type="GO" id="GO:0003677">
    <property type="term" value="F:DNA binding"/>
    <property type="evidence" value="ECO:0007669"/>
    <property type="project" value="UniProtKB-KW"/>
</dbReference>
<keyword evidence="3" id="KW-0476">Mercury</keyword>
<dbReference type="GO" id="GO:0003700">
    <property type="term" value="F:DNA-binding transcription factor activity"/>
    <property type="evidence" value="ECO:0007669"/>
    <property type="project" value="InterPro"/>
</dbReference>
<dbReference type="Pfam" id="PF00376">
    <property type="entry name" value="MerR"/>
    <property type="match status" value="1"/>
</dbReference>
<evidence type="ECO:0000256" key="7">
    <source>
        <dbReference type="ARBA" id="ARBA00024874"/>
    </source>
</evidence>
<evidence type="ECO:0000256" key="6">
    <source>
        <dbReference type="ARBA" id="ARBA00023163"/>
    </source>
</evidence>
<dbReference type="SMART" id="SM00422">
    <property type="entry name" value="HTH_MERR"/>
    <property type="match status" value="1"/>
</dbReference>
<feature type="domain" description="HTH merR-type" evidence="8">
    <location>
        <begin position="10"/>
        <end position="79"/>
    </location>
</feature>
<dbReference type="InterPro" id="IPR015358">
    <property type="entry name" value="Tscrpt_reg_MerR_DNA-bd"/>
</dbReference>
<evidence type="ECO:0000259" key="8">
    <source>
        <dbReference type="PROSITE" id="PS50937"/>
    </source>
</evidence>
<dbReference type="Pfam" id="PF09278">
    <property type="entry name" value="MerR-DNA-bind"/>
    <property type="match status" value="1"/>
</dbReference>
<dbReference type="PROSITE" id="PS00552">
    <property type="entry name" value="HTH_MERR_1"/>
    <property type="match status" value="1"/>
</dbReference>
<keyword evidence="2" id="KW-0475">Mercuric resistance</keyword>
<dbReference type="InterPro" id="IPR011794">
    <property type="entry name" value="MerR"/>
</dbReference>
<protein>
    <recommendedName>
        <fullName evidence="1">Mercuric resistance operon regulatory protein</fullName>
    </recommendedName>
</protein>
<keyword evidence="4" id="KW-0805">Transcription regulation</keyword>
<sequence length="143" mass="16411">MVESKNNYVKMTIGCLAKFVGVNVETIRYYQRIGLINEPTAPLNGFRKYPQQTAERITFIKRAQRLGFSLKEIAELLKIGDGHCDEVRTRAEEKRNKIGDQIRDLQSLRETLNQLICECKKGKSDTHCPIVETLLEQDIRSLA</sequence>
<dbReference type="PANTHER" id="PTHR30204">
    <property type="entry name" value="REDOX-CYCLING DRUG-SENSING TRANSCRIPTIONAL ACTIVATOR SOXR"/>
    <property type="match status" value="1"/>
</dbReference>
<dbReference type="InterPro" id="IPR009061">
    <property type="entry name" value="DNA-bd_dom_put_sf"/>
</dbReference>
<evidence type="ECO:0000256" key="1">
    <source>
        <dbReference type="ARBA" id="ARBA00017146"/>
    </source>
</evidence>
<organism evidence="9">
    <name type="scientific">hydrothermal vent metagenome</name>
    <dbReference type="NCBI Taxonomy" id="652676"/>
    <lineage>
        <taxon>unclassified sequences</taxon>
        <taxon>metagenomes</taxon>
        <taxon>ecological metagenomes</taxon>
    </lineage>
</organism>
<proteinExistence type="predicted"/>
<gene>
    <name evidence="9" type="ORF">MNBD_GAMMA05-22</name>
</gene>
<dbReference type="GO" id="GO:0045340">
    <property type="term" value="F:mercury ion binding"/>
    <property type="evidence" value="ECO:0007669"/>
    <property type="project" value="InterPro"/>
</dbReference>
<evidence type="ECO:0000256" key="5">
    <source>
        <dbReference type="ARBA" id="ARBA00023125"/>
    </source>
</evidence>
<accession>A0A3B0WR25</accession>
<keyword evidence="6" id="KW-0804">Transcription</keyword>
<dbReference type="CDD" id="cd04783">
    <property type="entry name" value="HTH_MerR1"/>
    <property type="match status" value="1"/>
</dbReference>
<dbReference type="EMBL" id="UOFE01000022">
    <property type="protein sequence ID" value="VAW51709.1"/>
    <property type="molecule type" value="Genomic_DNA"/>
</dbReference>
<comment type="function">
    <text evidence="7">Mediates the mercuric-dependent induction of mercury resistance operon. In the absence of mercury MerR represses transcription by binding tightly to the mer operator region; when mercury is present the dimeric complex binds a single ion and becomes a potent transcriptional activator, while remaining bound to the mer site.</text>
</comment>
<keyword evidence="5" id="KW-0238">DNA-binding</keyword>
<dbReference type="Gene3D" id="1.10.1660.10">
    <property type="match status" value="1"/>
</dbReference>
<evidence type="ECO:0000256" key="2">
    <source>
        <dbReference type="ARBA" id="ARBA00022466"/>
    </source>
</evidence>
<dbReference type="GO" id="GO:0046689">
    <property type="term" value="P:response to mercury ion"/>
    <property type="evidence" value="ECO:0007669"/>
    <property type="project" value="UniProtKB-KW"/>
</dbReference>
<reference evidence="9" key="1">
    <citation type="submission" date="2018-06" db="EMBL/GenBank/DDBJ databases">
        <authorList>
            <person name="Zhirakovskaya E."/>
        </authorList>
    </citation>
    <scope>NUCLEOTIDE SEQUENCE</scope>
</reference>
<evidence type="ECO:0000313" key="9">
    <source>
        <dbReference type="EMBL" id="VAW51709.1"/>
    </source>
</evidence>
<evidence type="ECO:0000256" key="3">
    <source>
        <dbReference type="ARBA" id="ARBA00022914"/>
    </source>
</evidence>
<dbReference type="PANTHER" id="PTHR30204:SF94">
    <property type="entry name" value="HEAVY METAL-DEPENDENT TRANSCRIPTIONAL REGULATOR HI_0293-RELATED"/>
    <property type="match status" value="1"/>
</dbReference>
<name>A0A3B0WR25_9ZZZZ</name>
<dbReference type="PROSITE" id="PS50937">
    <property type="entry name" value="HTH_MERR_2"/>
    <property type="match status" value="1"/>
</dbReference>
<dbReference type="AlphaFoldDB" id="A0A3B0WR25"/>
<evidence type="ECO:0000256" key="4">
    <source>
        <dbReference type="ARBA" id="ARBA00023015"/>
    </source>
</evidence>